<dbReference type="SMART" id="SM00526">
    <property type="entry name" value="H15"/>
    <property type="match status" value="1"/>
</dbReference>
<dbReference type="GO" id="GO:0006334">
    <property type="term" value="P:nucleosome assembly"/>
    <property type="evidence" value="ECO:0007669"/>
    <property type="project" value="InterPro"/>
</dbReference>
<dbReference type="EMBL" id="JQ914269">
    <property type="protein sequence ID" value="AFM97411.1"/>
    <property type="molecule type" value="Genomic_DNA"/>
</dbReference>
<feature type="domain" description="H15" evidence="15">
    <location>
        <begin position="43"/>
        <end position="116"/>
    </location>
</feature>
<feature type="region of interest" description="Disordered" evidence="14">
    <location>
        <begin position="118"/>
        <end position="154"/>
    </location>
</feature>
<dbReference type="PROSITE" id="PS51504">
    <property type="entry name" value="H15"/>
    <property type="match status" value="1"/>
</dbReference>
<dbReference type="FunFam" id="1.10.10.10:FF:000724">
    <property type="entry name" value="Histone H1-like protein in spermatids 1"/>
    <property type="match status" value="1"/>
</dbReference>
<evidence type="ECO:0000256" key="10">
    <source>
        <dbReference type="ARBA" id="ARBA00023242"/>
    </source>
</evidence>
<evidence type="ECO:0000256" key="1">
    <source>
        <dbReference type="ARBA" id="ARBA00022454"/>
    </source>
</evidence>
<accession>I6TS27</accession>
<dbReference type="GO" id="GO:0030261">
    <property type="term" value="P:chromosome condensation"/>
    <property type="evidence" value="ECO:0007669"/>
    <property type="project" value="UniProtKB-ARBA"/>
</dbReference>
<dbReference type="InterPro" id="IPR036390">
    <property type="entry name" value="WH_DNA-bd_sf"/>
</dbReference>
<evidence type="ECO:0000256" key="2">
    <source>
        <dbReference type="ARBA" id="ARBA00022473"/>
    </source>
</evidence>
<keyword evidence="5" id="KW-0156">Chromatin regulator</keyword>
<feature type="compositionally biased region" description="Polar residues" evidence="14">
    <location>
        <begin position="1"/>
        <end position="10"/>
    </location>
</feature>
<keyword evidence="6" id="KW-0744">Spermatogenesis</keyword>
<proteinExistence type="predicted"/>
<keyword evidence="2" id="KW-0217">Developmental protein</keyword>
<evidence type="ECO:0000256" key="8">
    <source>
        <dbReference type="ARBA" id="ARBA00023125"/>
    </source>
</evidence>
<keyword evidence="3" id="KW-0597">Phosphoprotein</keyword>
<dbReference type="InterPro" id="IPR036388">
    <property type="entry name" value="WH-like_DNA-bd_sf"/>
</dbReference>
<organism evidence="16">
    <name type="scientific">Rattus rattus</name>
    <name type="common">Black rat</name>
    <dbReference type="NCBI Taxonomy" id="10117"/>
    <lineage>
        <taxon>Eukaryota</taxon>
        <taxon>Metazoa</taxon>
        <taxon>Chordata</taxon>
        <taxon>Craniata</taxon>
        <taxon>Vertebrata</taxon>
        <taxon>Euteleostomi</taxon>
        <taxon>Mammalia</taxon>
        <taxon>Eutheria</taxon>
        <taxon>Euarchontoglires</taxon>
        <taxon>Glires</taxon>
        <taxon>Rodentia</taxon>
        <taxon>Myomorpha</taxon>
        <taxon>Muroidea</taxon>
        <taxon>Muridae</taxon>
        <taxon>Murinae</taxon>
        <taxon>Rattus</taxon>
    </lineage>
</organism>
<dbReference type="SUPFAM" id="SSF46785">
    <property type="entry name" value="Winged helix' DNA-binding domain"/>
    <property type="match status" value="1"/>
</dbReference>
<evidence type="ECO:0000256" key="9">
    <source>
        <dbReference type="ARBA" id="ARBA00023163"/>
    </source>
</evidence>
<evidence type="ECO:0000256" key="11">
    <source>
        <dbReference type="ARBA" id="ARBA00055987"/>
    </source>
</evidence>
<gene>
    <name evidence="16" type="primary">Hils1</name>
</gene>
<name>I6TS27_RATRT</name>
<keyword evidence="1" id="KW-0158">Chromosome</keyword>
<feature type="region of interest" description="Disordered" evidence="14">
    <location>
        <begin position="1"/>
        <end position="36"/>
    </location>
</feature>
<keyword evidence="9" id="KW-0804">Transcription</keyword>
<evidence type="ECO:0000256" key="4">
    <source>
        <dbReference type="ARBA" id="ARBA00022782"/>
    </source>
</evidence>
<dbReference type="GO" id="GO:0000786">
    <property type="term" value="C:nucleosome"/>
    <property type="evidence" value="ECO:0007669"/>
    <property type="project" value="InterPro"/>
</dbReference>
<evidence type="ECO:0000256" key="7">
    <source>
        <dbReference type="ARBA" id="ARBA00023015"/>
    </source>
</evidence>
<evidence type="ECO:0000256" key="13">
    <source>
        <dbReference type="ARBA" id="ARBA00081945"/>
    </source>
</evidence>
<evidence type="ECO:0000256" key="6">
    <source>
        <dbReference type="ARBA" id="ARBA00022871"/>
    </source>
</evidence>
<reference evidence="16" key="1">
    <citation type="submission" date="2012-04" db="EMBL/GenBank/DDBJ databases">
        <title>Rapid evolution of the mammalian HILS1 gene and the nuclear condensation process during mammalian spermiogenesis.</title>
        <authorList>
            <person name="Su Y.-H."/>
            <person name="Wu D.-D."/>
            <person name="Zhang Y.-P."/>
        </authorList>
    </citation>
    <scope>NUCLEOTIDE SEQUENCE</scope>
</reference>
<dbReference type="GO" id="GO:0007283">
    <property type="term" value="P:spermatogenesis"/>
    <property type="evidence" value="ECO:0007669"/>
    <property type="project" value="UniProtKB-KW"/>
</dbReference>
<evidence type="ECO:0000259" key="15">
    <source>
        <dbReference type="PROSITE" id="PS51504"/>
    </source>
</evidence>
<dbReference type="AlphaFoldDB" id="I6TS27"/>
<dbReference type="InterPro" id="IPR005818">
    <property type="entry name" value="Histone_H1/H5_H15"/>
</dbReference>
<keyword evidence="10" id="KW-0539">Nucleus</keyword>
<feature type="non-terminal residue" evidence="16">
    <location>
        <position position="169"/>
    </location>
</feature>
<evidence type="ECO:0000256" key="3">
    <source>
        <dbReference type="ARBA" id="ARBA00022553"/>
    </source>
</evidence>
<evidence type="ECO:0000256" key="5">
    <source>
        <dbReference type="ARBA" id="ARBA00022853"/>
    </source>
</evidence>
<dbReference type="GO" id="GO:0030154">
    <property type="term" value="P:cell differentiation"/>
    <property type="evidence" value="ECO:0007669"/>
    <property type="project" value="UniProtKB-KW"/>
</dbReference>
<feature type="compositionally biased region" description="Polar residues" evidence="14">
    <location>
        <begin position="19"/>
        <end position="36"/>
    </location>
</feature>
<keyword evidence="8" id="KW-0238">DNA-binding</keyword>
<feature type="compositionally biased region" description="Basic residues" evidence="14">
    <location>
        <begin position="118"/>
        <end position="142"/>
    </location>
</feature>
<sequence>MSLVSPSPDSNAVMAGDQDASTSQVPSQSESKIGPNVATQTLRKPTMSKVILRTVADKGVHSRVSLAALKKAVSITGYNMAQNTWRFKRVLQNLVKKGMLKQVTGKGASGSFRLGKKQAFKSKCKAKRRQRRQKPGQRRTGSRRSLLGSKKSNNRLFKGVRRVAKGRRH</sequence>
<dbReference type="Gene3D" id="1.10.10.10">
    <property type="entry name" value="Winged helix-like DNA-binding domain superfamily/Winged helix DNA-binding domain"/>
    <property type="match status" value="1"/>
</dbReference>
<dbReference type="GO" id="GO:0003677">
    <property type="term" value="F:DNA binding"/>
    <property type="evidence" value="ECO:0007669"/>
    <property type="project" value="UniProtKB-KW"/>
</dbReference>
<keyword evidence="4" id="KW-0221">Differentiation</keyword>
<dbReference type="Pfam" id="PF00538">
    <property type="entry name" value="Linker_histone"/>
    <property type="match status" value="1"/>
</dbReference>
<evidence type="ECO:0000256" key="12">
    <source>
        <dbReference type="ARBA" id="ARBA00073461"/>
    </source>
</evidence>
<keyword evidence="7" id="KW-0805">Transcription regulation</keyword>
<protein>
    <recommendedName>
        <fullName evidence="12">Histone H1.9</fullName>
    </recommendedName>
    <alternativeName>
        <fullName evidence="13">Spermatid-specific linker histone H1-like protein</fullName>
    </alternativeName>
</protein>
<comment type="function">
    <text evidence="11">DNA-binding protein that may be implicated in chromatin remodeling and/or transcriptional regulation during spermiogenesis, the process of spermatid maturation into spermatozoa.</text>
</comment>
<evidence type="ECO:0000313" key="16">
    <source>
        <dbReference type="EMBL" id="AFM97411.1"/>
    </source>
</evidence>
<dbReference type="SMR" id="I6TS27"/>
<evidence type="ECO:0000256" key="14">
    <source>
        <dbReference type="SAM" id="MobiDB-lite"/>
    </source>
</evidence>